<evidence type="ECO:0000313" key="6">
    <source>
        <dbReference type="EMBL" id="KOE97379.1"/>
    </source>
</evidence>
<dbReference type="AlphaFoldDB" id="A0A0L8A5F3"/>
<dbReference type="SMART" id="SM00448">
    <property type="entry name" value="REC"/>
    <property type="match status" value="1"/>
</dbReference>
<dbReference type="InterPro" id="IPR016032">
    <property type="entry name" value="Sig_transdc_resp-reg_C-effctor"/>
</dbReference>
<dbReference type="GO" id="GO:0006355">
    <property type="term" value="P:regulation of DNA-templated transcription"/>
    <property type="evidence" value="ECO:0007669"/>
    <property type="project" value="InterPro"/>
</dbReference>
<dbReference type="CDD" id="cd17535">
    <property type="entry name" value="REC_NarL-like"/>
    <property type="match status" value="1"/>
</dbReference>
<dbReference type="PANTHER" id="PTHR45566">
    <property type="entry name" value="HTH-TYPE TRANSCRIPTIONAL REGULATOR YHJB-RELATED"/>
    <property type="match status" value="1"/>
</dbReference>
<dbReference type="InterPro" id="IPR000792">
    <property type="entry name" value="Tscrpt_reg_LuxR_C"/>
</dbReference>
<dbReference type="CDD" id="cd06170">
    <property type="entry name" value="LuxR_C_like"/>
    <property type="match status" value="1"/>
</dbReference>
<proteinExistence type="predicted"/>
<dbReference type="PROSITE" id="PS50110">
    <property type="entry name" value="RESPONSE_REGULATORY"/>
    <property type="match status" value="1"/>
</dbReference>
<dbReference type="Proteomes" id="UP000036890">
    <property type="component" value="Unassembled WGS sequence"/>
</dbReference>
<dbReference type="SUPFAM" id="SSF52172">
    <property type="entry name" value="CheY-like"/>
    <property type="match status" value="1"/>
</dbReference>
<reference evidence="6 7" key="1">
    <citation type="journal article" date="2012" name="J. Bacteriol.">
        <title>Genome sequence of a novel nicotine-degrading strain, Pseudomonas geniculata N1.</title>
        <authorList>
            <person name="Tang H."/>
            <person name="Yu H."/>
            <person name="Tai C."/>
            <person name="Huang K."/>
            <person name="Liu Y."/>
            <person name="Wang L."/>
            <person name="Yao Y."/>
            <person name="Wu G."/>
            <person name="Xu P."/>
        </authorList>
    </citation>
    <scope>NUCLEOTIDE SEQUENCE [LARGE SCALE GENOMIC DNA]</scope>
    <source>
        <strain evidence="6 7">N1</strain>
    </source>
</reference>
<dbReference type="InterPro" id="IPR001789">
    <property type="entry name" value="Sig_transdc_resp-reg_receiver"/>
</dbReference>
<dbReference type="InterPro" id="IPR051015">
    <property type="entry name" value="EvgA-like"/>
</dbReference>
<dbReference type="SMART" id="SM00421">
    <property type="entry name" value="HTH_LUXR"/>
    <property type="match status" value="1"/>
</dbReference>
<protein>
    <submittedName>
        <fullName evidence="6">LuxR family transcriptional regulator</fullName>
    </submittedName>
</protein>
<evidence type="ECO:0000256" key="2">
    <source>
        <dbReference type="ARBA" id="ARBA00023125"/>
    </source>
</evidence>
<dbReference type="Gene3D" id="3.40.50.2300">
    <property type="match status" value="1"/>
</dbReference>
<comment type="caution">
    <text evidence="6">The sequence shown here is derived from an EMBL/GenBank/DDBJ whole genome shotgun (WGS) entry which is preliminary data.</text>
</comment>
<keyword evidence="1 3" id="KW-0597">Phosphoprotein</keyword>
<dbReference type="SUPFAM" id="SSF46894">
    <property type="entry name" value="C-terminal effector domain of the bipartite response regulators"/>
    <property type="match status" value="1"/>
</dbReference>
<gene>
    <name evidence="6" type="ORF">W7K_19905</name>
</gene>
<evidence type="ECO:0000256" key="3">
    <source>
        <dbReference type="PROSITE-ProRule" id="PRU00169"/>
    </source>
</evidence>
<dbReference type="RefSeq" id="WP_010480821.1">
    <property type="nucleotide sequence ID" value="NZ_AJLO02000042.1"/>
</dbReference>
<feature type="domain" description="HTH luxR-type" evidence="4">
    <location>
        <begin position="142"/>
        <end position="207"/>
    </location>
</feature>
<evidence type="ECO:0000259" key="5">
    <source>
        <dbReference type="PROSITE" id="PS50110"/>
    </source>
</evidence>
<evidence type="ECO:0000256" key="1">
    <source>
        <dbReference type="ARBA" id="ARBA00022553"/>
    </source>
</evidence>
<dbReference type="PRINTS" id="PR00038">
    <property type="entry name" value="HTHLUXR"/>
</dbReference>
<sequence length="218" mass="23278">MSEYTILIADDHPLLRSAVVQSLRQSLPLAQVREVASAEALAEALDAHPDVDLVLLDLTMPGAHGFSALLHVRGSHPDIPVVILSSNDHPRVIRRAQQFGAAGFIPKSAPAETIGEAVQAVLDGGLWFPAMAAERSEADALLASRLAQLTPQQFRVLLCLADGLLNKQIAYELGLAENTVKVHVTAILKKLECHSRTQAAVLVKALEPEGDPRAGMDG</sequence>
<dbReference type="Pfam" id="PF00072">
    <property type="entry name" value="Response_reg"/>
    <property type="match status" value="1"/>
</dbReference>
<dbReference type="OrthoDB" id="9814495at2"/>
<dbReference type="InterPro" id="IPR011006">
    <property type="entry name" value="CheY-like_superfamily"/>
</dbReference>
<keyword evidence="2" id="KW-0238">DNA-binding</keyword>
<dbReference type="GO" id="GO:0003677">
    <property type="term" value="F:DNA binding"/>
    <property type="evidence" value="ECO:0007669"/>
    <property type="project" value="UniProtKB-KW"/>
</dbReference>
<dbReference type="PROSITE" id="PS50043">
    <property type="entry name" value="HTH_LUXR_2"/>
    <property type="match status" value="1"/>
</dbReference>
<dbReference type="PROSITE" id="PS00622">
    <property type="entry name" value="HTH_LUXR_1"/>
    <property type="match status" value="1"/>
</dbReference>
<dbReference type="InterPro" id="IPR058245">
    <property type="entry name" value="NreC/VraR/RcsB-like_REC"/>
</dbReference>
<feature type="modified residue" description="4-aspartylphosphate" evidence="3">
    <location>
        <position position="57"/>
    </location>
</feature>
<evidence type="ECO:0000259" key="4">
    <source>
        <dbReference type="PROSITE" id="PS50043"/>
    </source>
</evidence>
<feature type="domain" description="Response regulatory" evidence="5">
    <location>
        <begin position="5"/>
        <end position="122"/>
    </location>
</feature>
<organism evidence="6 7">
    <name type="scientific">Stenotrophomonas geniculata N1</name>
    <dbReference type="NCBI Taxonomy" id="1167641"/>
    <lineage>
        <taxon>Bacteria</taxon>
        <taxon>Pseudomonadati</taxon>
        <taxon>Pseudomonadota</taxon>
        <taxon>Gammaproteobacteria</taxon>
        <taxon>Lysobacterales</taxon>
        <taxon>Lysobacteraceae</taxon>
        <taxon>Stenotrophomonas</taxon>
    </lineage>
</organism>
<name>A0A0L8A5F3_9GAMM</name>
<evidence type="ECO:0000313" key="7">
    <source>
        <dbReference type="Proteomes" id="UP000036890"/>
    </source>
</evidence>
<dbReference type="PANTHER" id="PTHR45566:SF1">
    <property type="entry name" value="HTH-TYPE TRANSCRIPTIONAL REGULATOR YHJB-RELATED"/>
    <property type="match status" value="1"/>
</dbReference>
<dbReference type="Pfam" id="PF00196">
    <property type="entry name" value="GerE"/>
    <property type="match status" value="1"/>
</dbReference>
<dbReference type="GO" id="GO:0000160">
    <property type="term" value="P:phosphorelay signal transduction system"/>
    <property type="evidence" value="ECO:0007669"/>
    <property type="project" value="InterPro"/>
</dbReference>
<dbReference type="EMBL" id="AJLO02000042">
    <property type="protein sequence ID" value="KOE97379.1"/>
    <property type="molecule type" value="Genomic_DNA"/>
</dbReference>
<accession>A0A0L8A5F3</accession>